<dbReference type="InterPro" id="IPR013968">
    <property type="entry name" value="PKS_KR"/>
</dbReference>
<evidence type="ECO:0000256" key="6">
    <source>
        <dbReference type="ARBA" id="ARBA00022553"/>
    </source>
</evidence>
<dbReference type="GO" id="GO:0044550">
    <property type="term" value="P:secondary metabolite biosynthetic process"/>
    <property type="evidence" value="ECO:0007669"/>
    <property type="project" value="UniProtKB-ARBA"/>
</dbReference>
<feature type="region of interest" description="Disordered" evidence="11">
    <location>
        <begin position="24"/>
        <end position="50"/>
    </location>
</feature>
<dbReference type="SMART" id="SM01294">
    <property type="entry name" value="PKS_PP_betabranch"/>
    <property type="match status" value="4"/>
</dbReference>
<organism evidence="15 16">
    <name type="scientific">Stappia indica</name>
    <dbReference type="NCBI Taxonomy" id="538381"/>
    <lineage>
        <taxon>Bacteria</taxon>
        <taxon>Pseudomonadati</taxon>
        <taxon>Pseudomonadota</taxon>
        <taxon>Alphaproteobacteria</taxon>
        <taxon>Hyphomicrobiales</taxon>
        <taxon>Stappiaceae</taxon>
        <taxon>Stappia</taxon>
    </lineage>
</organism>
<keyword evidence="6" id="KW-0597">Phosphoprotein</keyword>
<dbReference type="InterPro" id="IPR018201">
    <property type="entry name" value="Ketoacyl_synth_AS"/>
</dbReference>
<feature type="domain" description="Ketosynthase family 3 (KS3)" evidence="13">
    <location>
        <begin position="4765"/>
        <end position="5190"/>
    </location>
</feature>
<keyword evidence="5" id="KW-0963">Cytoplasm</keyword>
<feature type="domain" description="Carrier" evidence="12">
    <location>
        <begin position="1520"/>
        <end position="1598"/>
    </location>
</feature>
<dbReference type="Pfam" id="PF00975">
    <property type="entry name" value="Thioesterase"/>
    <property type="match status" value="1"/>
</dbReference>
<dbReference type="InterPro" id="IPR023213">
    <property type="entry name" value="CAT-like_dom_sf"/>
</dbReference>
<dbReference type="Pfam" id="PF22336">
    <property type="entry name" value="RhiE-like_linker"/>
    <property type="match status" value="5"/>
</dbReference>
<comment type="function">
    <text evidence="9">Involved in production of the polyketide antibiotic thailandamide.</text>
</comment>
<dbReference type="InterPro" id="IPR001031">
    <property type="entry name" value="Thioesterase"/>
</dbReference>
<dbReference type="Pfam" id="PF00668">
    <property type="entry name" value="Condensation"/>
    <property type="match status" value="1"/>
</dbReference>
<dbReference type="GO" id="GO:0031177">
    <property type="term" value="F:phosphopantetheine binding"/>
    <property type="evidence" value="ECO:0007669"/>
    <property type="project" value="InterPro"/>
</dbReference>
<dbReference type="Gene3D" id="3.10.129.110">
    <property type="entry name" value="Polyketide synthase dehydratase"/>
    <property type="match status" value="3"/>
</dbReference>
<feature type="domain" description="Carrier" evidence="12">
    <location>
        <begin position="6400"/>
        <end position="6477"/>
    </location>
</feature>
<dbReference type="Gene3D" id="3.30.300.30">
    <property type="match status" value="1"/>
</dbReference>
<dbReference type="GO" id="GO:0004312">
    <property type="term" value="F:fatty acid synthase activity"/>
    <property type="evidence" value="ECO:0007669"/>
    <property type="project" value="TreeGrafter"/>
</dbReference>
<feature type="active site" description="Proton donor; for dehydratase activity" evidence="10">
    <location>
        <position position="993"/>
    </location>
</feature>
<dbReference type="InterPro" id="IPR049551">
    <property type="entry name" value="PKS_DH_C"/>
</dbReference>
<dbReference type="GO" id="GO:0071770">
    <property type="term" value="P:DIM/DIP cell wall layer assembly"/>
    <property type="evidence" value="ECO:0007669"/>
    <property type="project" value="TreeGrafter"/>
</dbReference>
<feature type="active site" description="Proton acceptor; for dehydratase activity" evidence="10">
    <location>
        <position position="3255"/>
    </location>
</feature>
<dbReference type="GO" id="GO:0005737">
    <property type="term" value="C:cytoplasm"/>
    <property type="evidence" value="ECO:0007669"/>
    <property type="project" value="UniProtKB-SubCell"/>
</dbReference>
<feature type="region of interest" description="N-terminal hotdog fold" evidence="10">
    <location>
        <begin position="793"/>
        <end position="913"/>
    </location>
</feature>
<dbReference type="Pfam" id="PF14765">
    <property type="entry name" value="PS-DH"/>
    <property type="match status" value="3"/>
</dbReference>
<dbReference type="Gene3D" id="1.10.1240.100">
    <property type="match status" value="5"/>
</dbReference>
<dbReference type="PROSITE" id="PS50075">
    <property type="entry name" value="CARRIER"/>
    <property type="match status" value="7"/>
</dbReference>
<evidence type="ECO:0000256" key="9">
    <source>
        <dbReference type="ARBA" id="ARBA00054155"/>
    </source>
</evidence>
<dbReference type="Gene3D" id="1.10.1200.10">
    <property type="entry name" value="ACP-like"/>
    <property type="match status" value="7"/>
</dbReference>
<sequence length="6761" mass="716863">MTDDRRPEDLKARMARQLEQELIERARARAASRRPEPEGASAPSAPAPLSARLAEDVHRLASEALRIPQDKLDPTENLANLGIDSIAITEVMARISRHFAITVAPTTFFEAKHLDDLAAILLARYGKAVEASYAARAPEPAPAQPASTVAPPHSPPTAGTDGAADVPEAWLARHRAFAKGQGIARVGEAARPVQQPLATATEEQVPIAVISMEGRFPQSPDLETFAAHLAAGDDCIEEVPADRWDWRAVHGDPKKGPFTDVKYGGFTPGHDLFDAAFFNISPREAELMDPQHRLFMECVWSLIEKAGHAPGSLAGRKVGLFLGINLLDYTDMVNRAGIMDAQQLTGLGHAFCPNRLSFLLDIHGPSSVVDTACSSSLVAIHRAIMSIRHEGCEMAIAGGSNLMLSPMQHIMFSQVGMITPDGRCKTFSADANGYARADGVGAVLLKRLDAAERDGDPILGVIRASVEHHGGGATSLTAPNPKAQARLVAEAHRLAGIDPRSISLIECHGTGTPLGDPVEVEGLKTAFAELYRELGLPAPDVPHIGLGSVKSNIGHAETAAGVAGLIKVLLAMRAGTLFRTLHCEEPNPLLELEGSPFYLLQAARHWDRPVVDGTEQPRRAGLSSFGAGGANVHMVIEEYRGPQPVPTPVPSPMIVPLSARTPDALADAIRRLRPHVAGADLGDLAWTLQVGRDAMRERIAFVARDAEDLLRQMDAVQAGADGDALRGTVPRGRRADETILDPIGRDPRDVARAWVGGADVDWQQLHAGTTRRRLALPSYPFQRKRYWLPMQAAPATPASGLSPSQVDAGTFEIDLTGREFFLADHRIGGRPVLPGVAYLELVRAAAVKAGLTRPLLRQVVWMSPLAVESPVRVRVVFTQAADGARRAEVLSVAAGEEPRLHAQMMVTDALAASPAAVDLAALKLAHPGAIPADRVYAAFDAMGLVYGPGHRAIASLALGPGADGERSVLARLRLPGAIAATVNAYALHPSLMDGAFQAAIGLVLEEAETAPKGAALPFAIEAVEIFGPLETDLWVHIQPRPASGGDPRTRRMDLLLLDDAGNARVALRGFATRSYVEAPPQDTQCFVPVWRPVEGQGAADRPGRHLVLVAADTVKRDGLAPHLADAEVVELAGDPTGDPAARFEAAALQLLDVLKAQSGRALVQVVVPGGEGRQALSGLVGLLRSAAREHSGLAGQLIALEPGVDAASVAAHLLQAAGHLPLDRLRLGSGGLEAETWEELGEETRSSRGEGALPLRAGGIYLITGGTGGLGRHLARAILASAPGAKVVLASRRAAAPRAEDGLSYATADLSDAQSAQALVDDIRARHGRLDGVFHAAGVLRDEALHRKTAEQLREVFAPKVRGLVNLDRALGAAPLDFLVLFSSISGVLGNPGQADYGAANGFLDGFAEDREARRRRGACQGRTLSIPWPLWRDGGMGMDAATEALMRRTTGLVPLETAAGVNVLAALLADEIAPGAARVLVTAGERERIRDLVARTATRPQTGAESVPRPAAAPRVDTGDLRQRVLRAVSEEAGAILKVALDDLDADVELTEYGFDSISFTQFANRLNDRFGLDLTPTLFFEHPVLETLAEHLADRHPEAMVAVLGGAPAPQAAPPAVPDIPAAVVSRVQVPAAVAETASGAVAIIGMSGIFPGAPDVASFWQNLVEGRDSISEVPAERWDWRDWWGDPQREPGRTNVKWGGFIGERLAEFDAAFFGISAPEARMIDPQQRLLLTEAWRVMEDAGYAPSHLAGSRTGVFLGTADTGYSRLVAASGSCVEGYSMTGLAPSLGPNRISYYYDFHGPSVAVETACSSALVAVHRAVEAIRSGHCDAAIAGGINALLLPEAFVGFSRAGMLSPDGRSKPFSDAANGYARGEGVGLVFLKPLEAAERDGDDIIAVIRASAENHGGHAASLTAPNPKAQAELLRTAYRAAGFDPRTVGYIEAHGTGTPLGDPIEVEALSAAFADLAREAEGRFGAGAAPSCGIGSVKSNIGHLELAAGIAGLIKVLLQIRHGKMAATLHCDRLNPYLKLEGSPFFVVREAREWPRARDASGRELPRRAGVSSFGFGGSNAHVVLEEHVAVQAALPTEAGGLAVLVLSARSEDQLRTMASDLRRYLDEAGEAVPLADVAYTLQVARDAMEHRLAFVASGRSEALKRLDAFLAGDEAGGLHVGRVRTNRAVISVLEGDADLRQAAAGLVSRGQHDELLALWVRGLDVDWTQLPGSAGRRRVRLPGYPFARTRHWVRGGEAAPARSASLLLDGSESFLRDHLVGGRKVLPGVVQFEQVRAELERRGFAGLPLEFTGHVWMRPVAVDEAPVRLEVELGEAGDSYRILTSGREGRQVHGEGRVRAAPDAALPPVDLDALRRGMSETVDPSGLYARFAALGLGYGPAHRPITSLATGNGYVLARLELPAAATDGMALHPSMLDGALQALLALASGDEAALAVPYALRRLVVIGPTEPVMWAVGERDGATHTLRLCDETGRVLALFEGFSARTVSPPPAGRSSVEEAPSVRPAEVSAAVLDRVTAIAARVLEVDPSVLDTETELGEFGFDSITMTGFAAAINDELDLSLTPADFFEFATLARLARHVAGLVGPELVAAPTLADAQPAVADLPPVVDAPRPASDDAFAADDPVVIVGLSCTFPMARNADAFWQNLVEGRDCITRIPPDRWDWRAIDGDPREEPGRTNIHWGGFIDGVFEFDPLFFGISPREARLMDPQQRLMMMHAWNAIEDAGHAPHDLAGRKVGIFVGTSTSGYRDLVAGDTGGDGYVATGAVASVGPNRISYFLDLHGPSEPVETACSSSLVALHRAVRSIRGGDCEMALVGGVNTIVTPEAHINFAKAGMLAPDGRCKTFSAQANGYVRGEGAGMVLLRRLSDALRDGDPVLAVIRGTAVNHGGRANSLTAPNTQAQADLLRAAYRDAGIDPSTVGYIEAHGTGTALGDPVEINALKAVFAGERAQGSCGIGSVKTNIGHLELAAGIAGLAKVLLQMRHRRLVPSLHCDTLNPYIEFAGSPFEVVRQGRPWTAPRDAAGRELQLRAGVSSFGFGGVNAHAVLEDYPSAPQSAAALGPQLIVLSARDAARLRERASDLAEALKAGFFTDADLADIAFTLRVGRTPMKQRLAFVAYSLADAVRMLTAYLGGASAPRLLAGDDAASVRNPMSEPASLEDWAGHFVTGGDLSGFAEAAGPRRRIRLPGYPFARDIYRAGGGTDRSQPADAARGAAVTEEIGAPFVRRLEASAFYLRDHRFRDMPILPAAMGLELARSAFVAAGGHDPVRLENVTWRRPLELASGSVEVRLPLEDGEAGARGFRLLSGTGTEHMRGSVVALPTGSTPARLDIAARRGNCPAVLDRDWLYASYAALGLAYGPAFRCVVEMQAGDGEALARLRLPEAARGETFHLHPSMLDAAFHAALGLFHGEPGGTAALPFALDRMDVFGPTDEEMWAHLRERPAADGLRRIDIDLADSAGTVRVAIRGFTLRLVRGASLPEETRSPAKPGTSASLVTAAERYLAEVVARETEVPLGEIDPQAALETYGIDSLLITRLTDELGKVFGPLSSTLFFEHQTIASLAGHFASAHAEKLSEVVGAAPADAAPATVAPAAEPVRERTSSARYEPIAIIGLAGRYPGARDVETFWENLAAGRDCITEIPTERWDHARFHDPEGRGGLPRGKWGGFVDDFDRFDPLFFNISPREAPYLDPQERLFLQCAWETLEDAGYTRETVAPATEGMAGGDVGVFVGVMYEEYQLYGAESTAAGRPLALSGSAASIANRVSYFCDFHGPSMAVDSMCSSSLTAIHLACEALRAGDCRVALAGGVNLTLHPNKYLALAQGRFLSSSGRCESFGEGGDGYVPSEGVGAVLLKPLSRAVADGDRIHGVIRASALNHGGKTNGYTVPNPLAQAAVIGRAMQRAGVRAEDIGYVEAHGTGTSLGDPIEIAALSRAYRRETGACGFCAIGSVKSNIGHGESAAGIAGLTKVLLQFRHGRLAPSLHSATTNREIDFAASPFRVEQRLEDWPRRRDGQGNELQHLAALSSFGAGGSNAHLIIEDYPVPARREVAPARSVYPFSAREAGQLQQVLERFRACLDVLPEADLPAAAATLQEGREAFEERLAIVAGDRAELARLLDAALQGGEGGGIWRGRAPRNRTEDTLPASLEAAAAAWVGGTRVDWRQLRGGARPIPVGLPTYPFARERYWLPEGVAVAPRTEAPAPTPALPLLFRPHWQEKDLPAAALASLGRHVVVLYGATDDTASRLRLQMPQARIVQLESRGAEESERFADHAAGLLALVKDVAASRVDTTTLQLVLPAADTLAEGLAGLLRCARLEHRTLACQAISLDLTRPDLAEVLAREAAVAQSDHDIRYSRDQRLVRSWREVEAVAQALTVPWKPDGVYLVTGGAGGVGLHVAADIVAKAPGATVWLTGRSARPDALEETLARLGPRAVYRQADVVDKAAMRALVAEIRAVHGHLDGVVHAAGLTRDSLIANKSEADLRAVLAPKVAGTLALDAALGGDPLDFLVLFASASGALGNPGQADYAAANAFLDAFSQERNRRAARGACCGHTLSIDWPYWQDGGMRLPKAVVSAMERQAGAVPLATEAALATLAFALQHSGEDQLLVLSGDKSRLRKLVQSSEDGTASPASPARAAKVASVAVEVASDAVLDAVRACFSQVLKIPAERLGADETIDRFGVDSVSALDIVAALETRFGSLPQTLLFEHPTIARLAAELEAMGRGTAATVKEAPAPAPVPAVPATASNGIAVIAVAGRFPGARTVEEFWQALEEGRDCVREVPAERWDVETTWSPRKGRPLASHCRWGGFIDDVDRFDAGFFGYSPREAALADPQERLFLETAWHLLERAGHTRAWLGKRYGNRVGVFVGAMYQHYKALEMDAESRALLLLSSYSAIANRTSFFFDLQGPSVAVDSMCSSGLQAVHQACQSLAAGECRLAIAGGVNLSLLPEKYVGLSQAGLVGSHAASRSFTGGDGYLPSEGVGAVLLKPLAEALADGDTVLAVIRASMTNHAGHSAGYAVPNVDAQARLLAENLEAAGIDPRSIGYVEAAANGSPIGDAIELRALGRVFAGAQGIPLGSVKANLGHAEAASGMAQLTRVLLQFQHRRLVPSPGLPGVEAAGSPFAGTPFVPQLQAEPWHPRIVDGEAQPLRASVSSFGAGGSNVHLVLQEAPASASLQRGPEGAAPFRFPVSARTPDQLAAVLRQLAAFVRATPDVSLDRLSRTLRFGREAMACGVELTASSVDELVAGLEAAATNPSMAPLPQMDEEGDRRGVLVLPGYPFARERHWIGRLPEASSPELEPTSEPGSTARGSAPLETLRQTVAAILGVSPSQVPTDRPLRDLGVDSMGWMRLVYAVEEAHGHALTHDDLDRHPTLAALAARIAANEPSALPVAAPTVRNGPWQSPLGEGQKGLWVLQTLYPGRTDYNVPLAFRVSGIDEQALFRACLRLCESFPVLTARVAGEGERLEAGAAPRLATLSIPKEIEPAEFARRRLARPFDLAKDAPVRFELLQGGTLGPGESLVLVTFHHIAIDGASAAVAARLLWQAYAAFASGGTPPSAAAANRADYADFIAWERDVLASTRGEEQLRYWRETLSGELPGLDLPADRDALAAETGRRDGAVEQRLPRALVARMREVLQERGTSPAAFHLAVLSALLYRHTGQEDLIVGVPTLRRPQRRFEETIGYCANMMALRIAVDGELPAAALLDTAQRALGEGKTRADVPFAAVAQGLGGAADGRAPWQVGYAYQNFPQGTDIDLPPELGRVEHLPQIRQPGDAPFGLEVYEEDGGLLLVASFDGERFSTSRIERMLGHYQLLASAMLDDLETPLGELAMLTRAERERALYSWSAATEAAPPAGLVHEWIEARLRQAPSAEVLGGQGETLTGRQLQRQVERLCLTLTACGIRQGDRVAVLAGREAGGIAGLLSVLSIGAVWVPLDPDHPDERLSLILRDAGATLVLAPKGLAARARKLAAPGMRVVRLDRDGWDLRPQLARRRPVALRAEDPAYIIYTSGSTGTPKGVAVSHGALAGHCRAVVDHYGLGERDAVLQFASPGVDTALEQILPALASGARLVLGGTAVRAPSDFLKLLERERITVADLPPVYLRELLQAWKAAGSDLSRLSLRLLICGGEALGPDVVSLWADSGLKRARLLNAYGPTEATITALLHDVTPDDRGAPVPIGRPLAGTRIYILDRHGNPVPDGVVGELHIGGARLAIGYHGRDDLTHERFVLRTIDPGEPPVRLYRTGDLAAFLPNSGGTVAFHGRIDDQVKIRGFRVEPGEVEAALAAEGLGEVVVLAETDGEGRAFLAAFVVAPEAGFDAAALRDRLAARLPLHMLPSTILRIDALPVGPGGKIDRRALRRLAERPALPQDAVAEDHAPDEVEALLLEVWARALNRNAKDLRRGDRFSDSGGDSLAAVRLLGGIERSFGVTLSVADLGAAATLGQQADLLRRRLPAGAIPRKADDAGPPSLIVPLRLARRDDAPALFLVHPVAGTVSCYAGLAAALPDDWSVHGIRASGLVDGESPAATSLPAMASGYVDQLRRLQAKGPYRLAGWSMGGVLAFEMARQLEAAGERVDVLALLDSYTPAERAELEPWASGETAEQACRTAFVRDLLGGDALAFAAGEDFADRLLAMPAFARRHPGLSAADLHRLFAVFAANQAALADYTPAPVETPLTLVRTEQGLARFGTAGWRALAAGGFALHETDGDHHSFLQPPRLQGWIGQLSQLLAGLEAKA</sequence>
<dbReference type="InterPro" id="IPR049900">
    <property type="entry name" value="PKS_mFAS_DH"/>
</dbReference>
<evidence type="ECO:0000256" key="3">
    <source>
        <dbReference type="ARBA" id="ARBA00004792"/>
    </source>
</evidence>
<evidence type="ECO:0000256" key="7">
    <source>
        <dbReference type="ARBA" id="ARBA00022679"/>
    </source>
</evidence>
<dbReference type="InterPro" id="IPR020841">
    <property type="entry name" value="PKS_Beta-ketoAc_synthase_dom"/>
</dbReference>
<dbReference type="Gene3D" id="3.30.559.30">
    <property type="entry name" value="Nonribosomal peptide synthetase, condensation domain"/>
    <property type="match status" value="1"/>
</dbReference>
<dbReference type="OrthoDB" id="9778690at2"/>
<dbReference type="InterPro" id="IPR036736">
    <property type="entry name" value="ACP-like_sf"/>
</dbReference>
<dbReference type="InterPro" id="IPR036291">
    <property type="entry name" value="NAD(P)-bd_dom_sf"/>
</dbReference>
<comment type="pathway">
    <text evidence="3">Antibiotic biosynthesis.</text>
</comment>
<protein>
    <submittedName>
        <fullName evidence="15">Amino acid adenylation domain-containing protein</fullName>
    </submittedName>
</protein>
<evidence type="ECO:0000256" key="10">
    <source>
        <dbReference type="PROSITE-ProRule" id="PRU01363"/>
    </source>
</evidence>
<keyword evidence="16" id="KW-1185">Reference proteome</keyword>
<dbReference type="SUPFAM" id="SSF51735">
    <property type="entry name" value="NAD(P)-binding Rossmann-fold domains"/>
    <property type="match status" value="4"/>
</dbReference>
<dbReference type="InterPro" id="IPR009081">
    <property type="entry name" value="PP-bd_ACP"/>
</dbReference>
<dbReference type="SUPFAM" id="SSF56801">
    <property type="entry name" value="Acetyl-CoA synthetase-like"/>
    <property type="match status" value="1"/>
</dbReference>
<evidence type="ECO:0000313" key="16">
    <source>
        <dbReference type="Proteomes" id="UP000219331"/>
    </source>
</evidence>
<keyword evidence="4" id="KW-0596">Phosphopantetheine</keyword>
<dbReference type="SMART" id="SM00824">
    <property type="entry name" value="PKS_TE"/>
    <property type="match status" value="1"/>
</dbReference>
<feature type="region of interest" description="N-terminal hotdog fold" evidence="10">
    <location>
        <begin position="3223"/>
        <end position="3341"/>
    </location>
</feature>
<dbReference type="InterPro" id="IPR014030">
    <property type="entry name" value="Ketoacyl_synth_N"/>
</dbReference>
<dbReference type="STRING" id="538381.GCA_001696535_03029"/>
<evidence type="ECO:0000313" key="15">
    <source>
        <dbReference type="EMBL" id="SOC15867.1"/>
    </source>
</evidence>
<feature type="region of interest" description="N-terminal hotdog fold" evidence="10">
    <location>
        <begin position="2239"/>
        <end position="2360"/>
    </location>
</feature>
<dbReference type="PROSITE" id="PS00012">
    <property type="entry name" value="PHOSPHOPANTETHEINE"/>
    <property type="match status" value="3"/>
</dbReference>
<dbReference type="SMART" id="SM00823">
    <property type="entry name" value="PKS_PP"/>
    <property type="match status" value="7"/>
</dbReference>
<comment type="subcellular location">
    <subcellularLocation>
        <location evidence="2">Cytoplasm</location>
    </subcellularLocation>
</comment>
<feature type="region of interest" description="Disordered" evidence="11">
    <location>
        <begin position="5313"/>
        <end position="5334"/>
    </location>
</feature>
<dbReference type="PANTHER" id="PTHR43775">
    <property type="entry name" value="FATTY ACID SYNTHASE"/>
    <property type="match status" value="1"/>
</dbReference>
<dbReference type="InterPro" id="IPR016039">
    <property type="entry name" value="Thiolase-like"/>
</dbReference>
<dbReference type="InterPro" id="IPR000873">
    <property type="entry name" value="AMP-dep_synth/lig_dom"/>
</dbReference>
<dbReference type="InterPro" id="IPR020806">
    <property type="entry name" value="PKS_PP-bd"/>
</dbReference>
<dbReference type="FunFam" id="3.40.47.10:FF:000019">
    <property type="entry name" value="Polyketide synthase type I"/>
    <property type="match status" value="3"/>
</dbReference>
<dbReference type="Gene3D" id="3.40.50.12780">
    <property type="entry name" value="N-terminal domain of ligase-like"/>
    <property type="match status" value="1"/>
</dbReference>
<dbReference type="Gene3D" id="3.40.47.10">
    <property type="match status" value="5"/>
</dbReference>
<dbReference type="InterPro" id="IPR054514">
    <property type="entry name" value="RhiE-like_linker"/>
</dbReference>
<dbReference type="SUPFAM" id="SSF47336">
    <property type="entry name" value="ACP-like"/>
    <property type="match status" value="7"/>
</dbReference>
<proteinExistence type="predicted"/>
<dbReference type="SMART" id="SM00826">
    <property type="entry name" value="PKS_DH"/>
    <property type="match status" value="3"/>
</dbReference>
<feature type="region of interest" description="Disordered" evidence="11">
    <location>
        <begin position="136"/>
        <end position="163"/>
    </location>
</feature>
<feature type="domain" description="Carrier" evidence="12">
    <location>
        <begin position="4665"/>
        <end position="4741"/>
    </location>
</feature>
<feature type="domain" description="Ketosynthase family 3 (KS3)" evidence="13">
    <location>
        <begin position="2637"/>
        <end position="3065"/>
    </location>
</feature>
<evidence type="ECO:0000256" key="1">
    <source>
        <dbReference type="ARBA" id="ARBA00001957"/>
    </source>
</evidence>
<evidence type="ECO:0000256" key="5">
    <source>
        <dbReference type="ARBA" id="ARBA00022490"/>
    </source>
</evidence>
<dbReference type="InterPro" id="IPR045851">
    <property type="entry name" value="AMP-bd_C_sf"/>
</dbReference>
<feature type="domain" description="Ketosynthase family 3 (KS3)" evidence="13">
    <location>
        <begin position="3623"/>
        <end position="4058"/>
    </location>
</feature>
<name>A0A285T8K0_9HYPH</name>
<dbReference type="GO" id="GO:0006633">
    <property type="term" value="P:fatty acid biosynthetic process"/>
    <property type="evidence" value="ECO:0007669"/>
    <property type="project" value="InterPro"/>
</dbReference>
<dbReference type="CDD" id="cd05930">
    <property type="entry name" value="A_NRPS"/>
    <property type="match status" value="1"/>
</dbReference>
<evidence type="ECO:0000259" key="12">
    <source>
        <dbReference type="PROSITE" id="PS50075"/>
    </source>
</evidence>
<dbReference type="CDD" id="cd08953">
    <property type="entry name" value="KR_2_SDR_x"/>
    <property type="match status" value="2"/>
</dbReference>
<feature type="region of interest" description="C-terminal hotdog fold" evidence="10">
    <location>
        <begin position="3356"/>
        <end position="3497"/>
    </location>
</feature>
<dbReference type="InterPro" id="IPR020807">
    <property type="entry name" value="PKS_DH"/>
</dbReference>
<dbReference type="PROSITE" id="PS52019">
    <property type="entry name" value="PKS_MFAS_DH"/>
    <property type="match status" value="3"/>
</dbReference>
<dbReference type="InterPro" id="IPR014031">
    <property type="entry name" value="Ketoacyl_synth_C"/>
</dbReference>
<feature type="active site" description="Proton acceptor; for dehydratase activity" evidence="10">
    <location>
        <position position="825"/>
    </location>
</feature>
<dbReference type="SUPFAM" id="SSF53901">
    <property type="entry name" value="Thiolase-like"/>
    <property type="match status" value="5"/>
</dbReference>
<dbReference type="Gene3D" id="3.30.559.10">
    <property type="entry name" value="Chloramphenicol acetyltransferase-like domain"/>
    <property type="match status" value="1"/>
</dbReference>
<dbReference type="PROSITE" id="PS00606">
    <property type="entry name" value="KS3_1"/>
    <property type="match status" value="3"/>
</dbReference>
<dbReference type="Gene3D" id="3.40.50.1820">
    <property type="entry name" value="alpha/beta hydrolase"/>
    <property type="match status" value="1"/>
</dbReference>
<dbReference type="GO" id="GO:0005886">
    <property type="term" value="C:plasma membrane"/>
    <property type="evidence" value="ECO:0007669"/>
    <property type="project" value="TreeGrafter"/>
</dbReference>
<dbReference type="InterPro" id="IPR029058">
    <property type="entry name" value="AB_hydrolase_fold"/>
</dbReference>
<feature type="active site" description="Proton donor; for dehydratase activity" evidence="10">
    <location>
        <position position="2432"/>
    </location>
</feature>
<dbReference type="Pfam" id="PF00501">
    <property type="entry name" value="AMP-binding"/>
    <property type="match status" value="1"/>
</dbReference>
<feature type="active site" description="Proton acceptor; for dehydratase activity" evidence="10">
    <location>
        <position position="2273"/>
    </location>
</feature>
<comment type="cofactor">
    <cofactor evidence="1">
        <name>pantetheine 4'-phosphate</name>
        <dbReference type="ChEBI" id="CHEBI:47942"/>
    </cofactor>
</comment>
<feature type="domain" description="Ketosynthase family 3 (KS3)" evidence="13">
    <location>
        <begin position="1641"/>
        <end position="2081"/>
    </location>
</feature>
<evidence type="ECO:0000256" key="2">
    <source>
        <dbReference type="ARBA" id="ARBA00004496"/>
    </source>
</evidence>
<feature type="compositionally biased region" description="Basic and acidic residues" evidence="11">
    <location>
        <begin position="24"/>
        <end position="37"/>
    </location>
</feature>
<feature type="region of interest" description="C-terminal hotdog fold" evidence="10">
    <location>
        <begin position="2374"/>
        <end position="2508"/>
    </location>
</feature>
<dbReference type="PROSITE" id="PS52004">
    <property type="entry name" value="KS3_2"/>
    <property type="match status" value="5"/>
</dbReference>
<dbReference type="InterPro" id="IPR057326">
    <property type="entry name" value="KR_dom"/>
</dbReference>
<dbReference type="InterPro" id="IPR020845">
    <property type="entry name" value="AMP-binding_CS"/>
</dbReference>
<dbReference type="SMART" id="SM00825">
    <property type="entry name" value="PKS_KS"/>
    <property type="match status" value="5"/>
</dbReference>
<keyword evidence="8" id="KW-0677">Repeat</keyword>
<dbReference type="Pfam" id="PF00109">
    <property type="entry name" value="ketoacyl-synt"/>
    <property type="match status" value="5"/>
</dbReference>
<feature type="compositionally biased region" description="Low complexity" evidence="11">
    <location>
        <begin position="38"/>
        <end position="50"/>
    </location>
</feature>
<reference evidence="15 16" key="1">
    <citation type="submission" date="2017-08" db="EMBL/GenBank/DDBJ databases">
        <authorList>
            <person name="de Groot N.N."/>
        </authorList>
    </citation>
    <scope>NUCLEOTIDE SEQUENCE [LARGE SCALE GENOMIC DNA]</scope>
    <source>
        <strain evidence="15 16">USBA 352</strain>
    </source>
</reference>
<evidence type="ECO:0000256" key="11">
    <source>
        <dbReference type="SAM" id="MobiDB-lite"/>
    </source>
</evidence>
<keyword evidence="7" id="KW-0808">Transferase</keyword>
<dbReference type="InterPro" id="IPR049552">
    <property type="entry name" value="PKS_DH_N"/>
</dbReference>
<evidence type="ECO:0000259" key="13">
    <source>
        <dbReference type="PROSITE" id="PS52004"/>
    </source>
</evidence>
<dbReference type="Pfam" id="PF08659">
    <property type="entry name" value="KR"/>
    <property type="match status" value="2"/>
</dbReference>
<dbReference type="InterPro" id="IPR050091">
    <property type="entry name" value="PKS_NRPS_Biosynth_Enz"/>
</dbReference>
<dbReference type="InterPro" id="IPR006162">
    <property type="entry name" value="Ppantetheine_attach_site"/>
</dbReference>
<feature type="domain" description="Carrier" evidence="12">
    <location>
        <begin position="3511"/>
        <end position="3587"/>
    </location>
</feature>
<dbReference type="CDD" id="cd00833">
    <property type="entry name" value="PKS"/>
    <property type="match status" value="5"/>
</dbReference>
<dbReference type="SMART" id="SM00822">
    <property type="entry name" value="PKS_KR"/>
    <property type="match status" value="2"/>
</dbReference>
<dbReference type="InterPro" id="IPR001242">
    <property type="entry name" value="Condensation_dom"/>
</dbReference>
<feature type="active site" description="Proton donor; for dehydratase activity" evidence="10">
    <location>
        <position position="3415"/>
    </location>
</feature>
<dbReference type="InterPro" id="IPR020802">
    <property type="entry name" value="TesA-like"/>
</dbReference>
<feature type="domain" description="PKS/mFAS DH" evidence="14">
    <location>
        <begin position="2239"/>
        <end position="2508"/>
    </location>
</feature>
<feature type="domain" description="Carrier" evidence="12">
    <location>
        <begin position="2525"/>
        <end position="2599"/>
    </location>
</feature>
<gene>
    <name evidence="15" type="ORF">SAMN05421512_108183</name>
</gene>
<evidence type="ECO:0000256" key="8">
    <source>
        <dbReference type="ARBA" id="ARBA00022737"/>
    </source>
</evidence>
<dbReference type="InterPro" id="IPR042099">
    <property type="entry name" value="ANL_N_sf"/>
</dbReference>
<feature type="domain" description="PKS/mFAS DH" evidence="14">
    <location>
        <begin position="793"/>
        <end position="1081"/>
    </location>
</feature>
<dbReference type="InterPro" id="IPR010071">
    <property type="entry name" value="AA_adenyl_dom"/>
</dbReference>
<dbReference type="Gene3D" id="3.40.50.720">
    <property type="entry name" value="NAD(P)-binding Rossmann-like Domain"/>
    <property type="match status" value="2"/>
</dbReference>
<dbReference type="Pfam" id="PF21089">
    <property type="entry name" value="PKS_DH_N"/>
    <property type="match status" value="3"/>
</dbReference>
<dbReference type="InterPro" id="IPR042104">
    <property type="entry name" value="PKS_dehydratase_sf"/>
</dbReference>
<dbReference type="NCBIfam" id="TIGR01733">
    <property type="entry name" value="AA-adenyl-dom"/>
    <property type="match status" value="1"/>
</dbReference>
<dbReference type="Pfam" id="PF02801">
    <property type="entry name" value="Ketoacyl-synt_C"/>
    <property type="match status" value="5"/>
</dbReference>
<dbReference type="SUPFAM" id="SSF53474">
    <property type="entry name" value="alpha/beta-Hydrolases"/>
    <property type="match status" value="1"/>
</dbReference>
<feature type="region of interest" description="C-terminal hotdog fold" evidence="10">
    <location>
        <begin position="927"/>
        <end position="1081"/>
    </location>
</feature>
<dbReference type="EMBL" id="OBML01000008">
    <property type="protein sequence ID" value="SOC15867.1"/>
    <property type="molecule type" value="Genomic_DNA"/>
</dbReference>
<feature type="domain" description="Carrier" evidence="12">
    <location>
        <begin position="5333"/>
        <end position="5407"/>
    </location>
</feature>
<evidence type="ECO:0000259" key="14">
    <source>
        <dbReference type="PROSITE" id="PS52019"/>
    </source>
</evidence>
<dbReference type="Pfam" id="PF00550">
    <property type="entry name" value="PP-binding"/>
    <property type="match status" value="7"/>
</dbReference>
<dbReference type="RefSeq" id="WP_097175575.1">
    <property type="nucleotide sequence ID" value="NZ_OBML01000008.1"/>
</dbReference>
<accession>A0A285T8K0</accession>
<feature type="domain" description="Carrier" evidence="12">
    <location>
        <begin position="51"/>
        <end position="125"/>
    </location>
</feature>
<evidence type="ECO:0000256" key="4">
    <source>
        <dbReference type="ARBA" id="ARBA00022450"/>
    </source>
</evidence>
<dbReference type="SUPFAM" id="SSF52777">
    <property type="entry name" value="CoA-dependent acyltransferases"/>
    <property type="match status" value="2"/>
</dbReference>
<dbReference type="PROSITE" id="PS00455">
    <property type="entry name" value="AMP_BINDING"/>
    <property type="match status" value="1"/>
</dbReference>
<feature type="domain" description="PKS/mFAS DH" evidence="14">
    <location>
        <begin position="3223"/>
        <end position="3497"/>
    </location>
</feature>
<feature type="domain" description="Ketosynthase family 3 (KS3)" evidence="13">
    <location>
        <begin position="204"/>
        <end position="638"/>
    </location>
</feature>
<dbReference type="Proteomes" id="UP000219331">
    <property type="component" value="Unassembled WGS sequence"/>
</dbReference>
<dbReference type="PANTHER" id="PTHR43775:SF37">
    <property type="entry name" value="SI:DKEY-61P9.11"/>
    <property type="match status" value="1"/>
</dbReference>
<dbReference type="GO" id="GO:0004315">
    <property type="term" value="F:3-oxoacyl-[acyl-carrier-protein] synthase activity"/>
    <property type="evidence" value="ECO:0007669"/>
    <property type="project" value="InterPro"/>
</dbReference>